<gene>
    <name evidence="11" type="ORF">IMSHALPRED_005083</name>
</gene>
<feature type="region of interest" description="Disordered" evidence="10">
    <location>
        <begin position="30"/>
        <end position="53"/>
    </location>
</feature>
<keyword evidence="3" id="KW-0328">Glycosyltransferase</keyword>
<evidence type="ECO:0000256" key="9">
    <source>
        <dbReference type="ARBA" id="ARBA00023180"/>
    </source>
</evidence>
<keyword evidence="5" id="KW-0812">Transmembrane</keyword>
<evidence type="ECO:0000256" key="1">
    <source>
        <dbReference type="ARBA" id="ARBA00004606"/>
    </source>
</evidence>
<protein>
    <submittedName>
        <fullName evidence="11">Uncharacterized protein</fullName>
    </submittedName>
</protein>
<dbReference type="SUPFAM" id="SSF53448">
    <property type="entry name" value="Nucleotide-diphospho-sugar transferases"/>
    <property type="match status" value="1"/>
</dbReference>
<keyword evidence="12" id="KW-1185">Reference proteome</keyword>
<dbReference type="OrthoDB" id="430354at2759"/>
<dbReference type="InterPro" id="IPR029044">
    <property type="entry name" value="Nucleotide-diphossugar_trans"/>
</dbReference>
<dbReference type="GO" id="GO:0006493">
    <property type="term" value="P:protein O-linked glycosylation"/>
    <property type="evidence" value="ECO:0007669"/>
    <property type="project" value="TreeGrafter"/>
</dbReference>
<reference evidence="11" key="1">
    <citation type="submission" date="2021-03" db="EMBL/GenBank/DDBJ databases">
        <authorList>
            <person name="Tagirdzhanova G."/>
        </authorList>
    </citation>
    <scope>NUCLEOTIDE SEQUENCE</scope>
</reference>
<evidence type="ECO:0000313" key="12">
    <source>
        <dbReference type="Proteomes" id="UP000664534"/>
    </source>
</evidence>
<dbReference type="InterPro" id="IPR022751">
    <property type="entry name" value="Alpha_mannosyltransferase"/>
</dbReference>
<evidence type="ECO:0000256" key="8">
    <source>
        <dbReference type="ARBA" id="ARBA00023136"/>
    </source>
</evidence>
<evidence type="ECO:0000256" key="6">
    <source>
        <dbReference type="ARBA" id="ARBA00022968"/>
    </source>
</evidence>
<evidence type="ECO:0000256" key="5">
    <source>
        <dbReference type="ARBA" id="ARBA00022692"/>
    </source>
</evidence>
<dbReference type="Pfam" id="PF11051">
    <property type="entry name" value="Mannosyl_trans3"/>
    <property type="match status" value="1"/>
</dbReference>
<comment type="subcellular location">
    <subcellularLocation>
        <location evidence="1">Membrane</location>
        <topology evidence="1">Single-pass type II membrane protein</topology>
    </subcellularLocation>
</comment>
<keyword evidence="9" id="KW-0325">Glycoprotein</keyword>
<evidence type="ECO:0000256" key="4">
    <source>
        <dbReference type="ARBA" id="ARBA00022679"/>
    </source>
</evidence>
<organism evidence="11 12">
    <name type="scientific">Imshaugia aleurites</name>
    <dbReference type="NCBI Taxonomy" id="172621"/>
    <lineage>
        <taxon>Eukaryota</taxon>
        <taxon>Fungi</taxon>
        <taxon>Dikarya</taxon>
        <taxon>Ascomycota</taxon>
        <taxon>Pezizomycotina</taxon>
        <taxon>Lecanoromycetes</taxon>
        <taxon>OSLEUM clade</taxon>
        <taxon>Lecanoromycetidae</taxon>
        <taxon>Lecanorales</taxon>
        <taxon>Lecanorineae</taxon>
        <taxon>Parmeliaceae</taxon>
        <taxon>Imshaugia</taxon>
    </lineage>
</organism>
<accession>A0A8H3FEB6</accession>
<sequence length="489" mass="54888">MTECPLAAESTGQYQQYLLWTLQAPSAKDSAQNPQVAHHATQKNRPTWPAKGARLPLSRIPSKAAQVAHDAVIRLQYALSSSTISKIEGPNLFGMAKHISTFTRLLEAILTDDSIDRRPFIHLRQRYFSWWKPSTTTHLPWAAKTHTTGIILTAGQGNMILAAHAIRTLRNVLNTTLPIQVAYAGDNDLPANRRREMMALDPQLDFINILDHYDEDVAGLRSAGFAMKPFAALASNFEKVVIIDADTVFMQRPDEWFEEHAGLRETGTLFFHDRAFGGRKTTDWVKEVLKESGQAPSAVLNSSMFWQEELEHQQESGVVYFNKAIPGAFMSLLFTTYMNTKNVRADLYRKILGDKETFWLAAELANIPYAFHPTYAGIIGPVSANAEGVPEICSPQPLQTDADGRPFWFNSGLMEDKTHSENKNYVSLTHYIPGRAHEQPVGGWRFTHDHTFCMGRSVDQMIPVKDAGLEEVAERLIEEAKTVDKMFNA</sequence>
<evidence type="ECO:0000256" key="3">
    <source>
        <dbReference type="ARBA" id="ARBA00022676"/>
    </source>
</evidence>
<evidence type="ECO:0000256" key="10">
    <source>
        <dbReference type="SAM" id="MobiDB-lite"/>
    </source>
</evidence>
<dbReference type="Proteomes" id="UP000664534">
    <property type="component" value="Unassembled WGS sequence"/>
</dbReference>
<name>A0A8H3FEB6_9LECA</name>
<proteinExistence type="inferred from homology"/>
<comment type="caution">
    <text evidence="11">The sequence shown here is derived from an EMBL/GenBank/DDBJ whole genome shotgun (WGS) entry which is preliminary data.</text>
</comment>
<comment type="similarity">
    <text evidence="2">Belongs to the MNN1/MNT family.</text>
</comment>
<dbReference type="GO" id="GO:0005794">
    <property type="term" value="C:Golgi apparatus"/>
    <property type="evidence" value="ECO:0007669"/>
    <property type="project" value="TreeGrafter"/>
</dbReference>
<dbReference type="PANTHER" id="PTHR31392:SF1">
    <property type="entry name" value="ALPHA-1,3-MANNOSYLTRANSFERASE MNN1-RELATED"/>
    <property type="match status" value="1"/>
</dbReference>
<evidence type="ECO:0000256" key="2">
    <source>
        <dbReference type="ARBA" id="ARBA00009105"/>
    </source>
</evidence>
<keyword evidence="6" id="KW-0735">Signal-anchor</keyword>
<dbReference type="GO" id="GO:0000033">
    <property type="term" value="F:alpha-1,3-mannosyltransferase activity"/>
    <property type="evidence" value="ECO:0007669"/>
    <property type="project" value="TreeGrafter"/>
</dbReference>
<keyword evidence="8" id="KW-0472">Membrane</keyword>
<keyword evidence="7" id="KW-1133">Transmembrane helix</keyword>
<keyword evidence="4" id="KW-0808">Transferase</keyword>
<dbReference type="AlphaFoldDB" id="A0A8H3FEB6"/>
<evidence type="ECO:0000256" key="7">
    <source>
        <dbReference type="ARBA" id="ARBA00022989"/>
    </source>
</evidence>
<dbReference type="PANTHER" id="PTHR31392">
    <property type="entry name" value="ALPHA-1,3-MANNOSYLTRANSFERASE MNN1-RELATED"/>
    <property type="match status" value="1"/>
</dbReference>
<evidence type="ECO:0000313" key="11">
    <source>
        <dbReference type="EMBL" id="CAF9921107.1"/>
    </source>
</evidence>
<dbReference type="GO" id="GO:0016020">
    <property type="term" value="C:membrane"/>
    <property type="evidence" value="ECO:0007669"/>
    <property type="project" value="UniProtKB-SubCell"/>
</dbReference>
<dbReference type="EMBL" id="CAJPDT010000027">
    <property type="protein sequence ID" value="CAF9921107.1"/>
    <property type="molecule type" value="Genomic_DNA"/>
</dbReference>